<feature type="binding site" evidence="7">
    <location>
        <begin position="318"/>
        <end position="322"/>
    </location>
    <ligand>
        <name>FMN</name>
        <dbReference type="ChEBI" id="CHEBI:58210"/>
    </ligand>
</feature>
<name>A0A2S0IB37_9BURK</name>
<keyword evidence="2 7" id="KW-0285">Flavoprotein</keyword>
<dbReference type="AlphaFoldDB" id="A0A2S0IB37"/>
<dbReference type="Gene3D" id="3.20.20.70">
    <property type="entry name" value="Aldolase class I"/>
    <property type="match status" value="1"/>
</dbReference>
<dbReference type="PANTHER" id="PTHR10578">
    <property type="entry name" value="S -2-HYDROXY-ACID OXIDASE-RELATED"/>
    <property type="match status" value="1"/>
</dbReference>
<reference evidence="9 10" key="1">
    <citation type="submission" date="2017-09" db="EMBL/GenBank/DDBJ databases">
        <title>Genomic, metabolic, and phenotypic characteristics of bacterial isolates from the natural microbiome of the model nematode Caenorhabditis elegans.</title>
        <authorList>
            <person name="Zimmermann J."/>
            <person name="Obeng N."/>
            <person name="Yang W."/>
            <person name="Obeng O."/>
            <person name="Kissoyan K."/>
            <person name="Pees B."/>
            <person name="Dirksen P."/>
            <person name="Hoppner M."/>
            <person name="Franke A."/>
            <person name="Rosenstiel P."/>
            <person name="Leippe M."/>
            <person name="Dierking K."/>
            <person name="Kaleta C."/>
            <person name="Schulenburg H."/>
        </authorList>
    </citation>
    <scope>NUCLEOTIDE SEQUENCE [LARGE SCALE GENOMIC DNA]</scope>
    <source>
        <strain evidence="9 10">MYb73</strain>
    </source>
</reference>
<dbReference type="SUPFAM" id="SSF51395">
    <property type="entry name" value="FMN-linked oxidoreductases"/>
    <property type="match status" value="1"/>
</dbReference>
<dbReference type="PIRSF" id="PIRSF000138">
    <property type="entry name" value="Al-hdrx_acd_dh"/>
    <property type="match status" value="1"/>
</dbReference>
<accession>A0A2S0IB37</accession>
<dbReference type="FunFam" id="3.20.20.70:FF:000029">
    <property type="entry name" value="L-lactate dehydrogenase"/>
    <property type="match status" value="1"/>
</dbReference>
<proteinExistence type="inferred from homology"/>
<dbReference type="GO" id="GO:0009060">
    <property type="term" value="P:aerobic respiration"/>
    <property type="evidence" value="ECO:0007669"/>
    <property type="project" value="TreeGrafter"/>
</dbReference>
<evidence type="ECO:0000256" key="5">
    <source>
        <dbReference type="ARBA" id="ARBA00024042"/>
    </source>
</evidence>
<gene>
    <name evidence="9" type="ORF">CLM73_20175</name>
</gene>
<comment type="cofactor">
    <cofactor evidence="1">
        <name>FMN</name>
        <dbReference type="ChEBI" id="CHEBI:58210"/>
    </cofactor>
</comment>
<dbReference type="PANTHER" id="PTHR10578:SF107">
    <property type="entry name" value="2-HYDROXYACID OXIDASE 1"/>
    <property type="match status" value="1"/>
</dbReference>
<dbReference type="GO" id="GO:0004459">
    <property type="term" value="F:L-lactate dehydrogenase (NAD+) activity"/>
    <property type="evidence" value="ECO:0007669"/>
    <property type="project" value="TreeGrafter"/>
</dbReference>
<evidence type="ECO:0000256" key="6">
    <source>
        <dbReference type="PIRSR" id="PIRSR000138-1"/>
    </source>
</evidence>
<dbReference type="InterPro" id="IPR037396">
    <property type="entry name" value="FMN_HAD"/>
</dbReference>
<dbReference type="EMBL" id="CP023270">
    <property type="protein sequence ID" value="AVJ29243.1"/>
    <property type="molecule type" value="Genomic_DNA"/>
</dbReference>
<feature type="active site" description="Proton acceptor" evidence="6">
    <location>
        <position position="287"/>
    </location>
</feature>
<feature type="binding site" evidence="7">
    <location>
        <position position="287"/>
    </location>
    <ligand>
        <name>glyoxylate</name>
        <dbReference type="ChEBI" id="CHEBI:36655"/>
    </ligand>
</feature>
<organism evidence="9 10">
    <name type="scientific">Achromobacter spanius</name>
    <dbReference type="NCBI Taxonomy" id="217203"/>
    <lineage>
        <taxon>Bacteria</taxon>
        <taxon>Pseudomonadati</taxon>
        <taxon>Pseudomonadota</taxon>
        <taxon>Betaproteobacteria</taxon>
        <taxon>Burkholderiales</taxon>
        <taxon>Alcaligenaceae</taxon>
        <taxon>Achromobacter</taxon>
    </lineage>
</organism>
<dbReference type="CDD" id="cd02809">
    <property type="entry name" value="alpha_hydroxyacid_oxid_FMN"/>
    <property type="match status" value="1"/>
</dbReference>
<feature type="domain" description="FMN hydroxy acid dehydrogenase" evidence="8">
    <location>
        <begin position="7"/>
        <end position="391"/>
    </location>
</feature>
<feature type="binding site" evidence="7">
    <location>
        <position position="285"/>
    </location>
    <ligand>
        <name>FMN</name>
        <dbReference type="ChEBI" id="CHEBI:58210"/>
    </ligand>
</feature>
<evidence type="ECO:0000313" key="10">
    <source>
        <dbReference type="Proteomes" id="UP000239477"/>
    </source>
</evidence>
<feature type="binding site" evidence="7">
    <location>
        <position position="136"/>
    </location>
    <ligand>
        <name>FMN</name>
        <dbReference type="ChEBI" id="CHEBI:58210"/>
    </ligand>
</feature>
<evidence type="ECO:0000256" key="3">
    <source>
        <dbReference type="ARBA" id="ARBA00022643"/>
    </source>
</evidence>
<feature type="binding site" evidence="7">
    <location>
        <position position="164"/>
    </location>
    <ligand>
        <name>FMN</name>
        <dbReference type="ChEBI" id="CHEBI:58210"/>
    </ligand>
</feature>
<dbReference type="InterPro" id="IPR000262">
    <property type="entry name" value="FMN-dep_DH"/>
</dbReference>
<dbReference type="InterPro" id="IPR012133">
    <property type="entry name" value="Alpha-hydoxy_acid_DH_FMN"/>
</dbReference>
<keyword evidence="10" id="KW-1185">Reference proteome</keyword>
<feature type="binding site" evidence="7">
    <location>
        <position position="263"/>
    </location>
    <ligand>
        <name>glyoxylate</name>
        <dbReference type="ChEBI" id="CHEBI:36655"/>
    </ligand>
</feature>
<feature type="binding site" evidence="7">
    <location>
        <position position="138"/>
    </location>
    <ligand>
        <name>glyoxylate</name>
        <dbReference type="ChEBI" id="CHEBI:36655"/>
    </ligand>
</feature>
<dbReference type="PROSITE" id="PS51349">
    <property type="entry name" value="FMN_HYDROXY_ACID_DH_2"/>
    <property type="match status" value="1"/>
</dbReference>
<feature type="binding site" evidence="7">
    <location>
        <begin position="86"/>
        <end position="88"/>
    </location>
    <ligand>
        <name>FMN</name>
        <dbReference type="ChEBI" id="CHEBI:58210"/>
    </ligand>
</feature>
<dbReference type="Pfam" id="PF01070">
    <property type="entry name" value="FMN_dh"/>
    <property type="match status" value="1"/>
</dbReference>
<evidence type="ECO:0000256" key="2">
    <source>
        <dbReference type="ARBA" id="ARBA00022630"/>
    </source>
</evidence>
<feature type="binding site" evidence="7">
    <location>
        <position position="290"/>
    </location>
    <ligand>
        <name>glyoxylate</name>
        <dbReference type="ChEBI" id="CHEBI:36655"/>
    </ligand>
</feature>
<comment type="similarity">
    <text evidence="5">Belongs to the FMN-dependent alpha-hydroxy acid dehydrogenase family.</text>
</comment>
<feature type="binding site" evidence="7">
    <location>
        <position position="115"/>
    </location>
    <ligand>
        <name>FMN</name>
        <dbReference type="ChEBI" id="CHEBI:58210"/>
    </ligand>
</feature>
<feature type="binding site" evidence="7">
    <location>
        <begin position="341"/>
        <end position="342"/>
    </location>
    <ligand>
        <name>FMN</name>
        <dbReference type="ChEBI" id="CHEBI:58210"/>
    </ligand>
</feature>
<keyword evidence="3 7" id="KW-0288">FMN</keyword>
<dbReference type="Proteomes" id="UP000239477">
    <property type="component" value="Chromosome"/>
</dbReference>
<feature type="binding site" evidence="7">
    <location>
        <position position="173"/>
    </location>
    <ligand>
        <name>glyoxylate</name>
        <dbReference type="ChEBI" id="CHEBI:36655"/>
    </ligand>
</feature>
<dbReference type="GO" id="GO:0010181">
    <property type="term" value="F:FMN binding"/>
    <property type="evidence" value="ECO:0007669"/>
    <property type="project" value="InterPro"/>
</dbReference>
<dbReference type="InterPro" id="IPR013785">
    <property type="entry name" value="Aldolase_TIM"/>
</dbReference>
<evidence type="ECO:0000256" key="7">
    <source>
        <dbReference type="PIRSR" id="PIRSR000138-2"/>
    </source>
</evidence>
<keyword evidence="4" id="KW-0560">Oxidoreductase</keyword>
<protein>
    <submittedName>
        <fullName evidence="9">Alpha-hydroxy-acid oxidizing enzyme</fullName>
    </submittedName>
</protein>
<evidence type="ECO:0000256" key="1">
    <source>
        <dbReference type="ARBA" id="ARBA00001917"/>
    </source>
</evidence>
<evidence type="ECO:0000313" key="9">
    <source>
        <dbReference type="EMBL" id="AVJ29243.1"/>
    </source>
</evidence>
<sequence>MPRVMSFDPAFGYNFDDLRALARRRLPRGLFEFVDRGTEDDLTIRNNFDAFRAIQLIPRPLVDVSQRSLSTTLFGKALPIPVCLAPTGAAGLLWHEGEIAAAAAAAKFGVPYSMSTGSITSIEKVAEQAGGELWFQLYLWPDPAMSHELLRRARDAGYTALIVTIDTTVTPNREFNYRNGFTVPMKLTRRNVLDGLRHPGWSWRVMGRYLLSGQMPRFHNLPSALQRSMTDTRKAGLMPKNDSLTWDDLKRLRDMWQGPLIVKGILHPDDALAAVQAGADGIVVSNHGGRVLDNTPATIAMLPLVRQVVPASTTVLLDSGIRRGSDVIKAISLGADAVMVGRAAMWGTAVGGQRGVAHTLAMLRDEMDRVMAFIGRTRLDELDASCCVRRP</sequence>
<dbReference type="GO" id="GO:0005886">
    <property type="term" value="C:plasma membrane"/>
    <property type="evidence" value="ECO:0007669"/>
    <property type="project" value="TreeGrafter"/>
</dbReference>
<evidence type="ECO:0000259" key="8">
    <source>
        <dbReference type="PROSITE" id="PS51349"/>
    </source>
</evidence>
<evidence type="ECO:0000256" key="4">
    <source>
        <dbReference type="ARBA" id="ARBA00023002"/>
    </source>
</evidence>